<dbReference type="InterPro" id="IPR011060">
    <property type="entry name" value="RibuloseP-bd_barrel"/>
</dbReference>
<dbReference type="SUPFAM" id="SSF51366">
    <property type="entry name" value="Ribulose-phoshate binding barrel"/>
    <property type="match status" value="1"/>
</dbReference>
<keyword evidence="3" id="KW-1185">Reference proteome</keyword>
<organism evidence="2 3">
    <name type="scientific">Oceanobacillus halophilus</name>
    <dbReference type="NCBI Taxonomy" id="930130"/>
    <lineage>
        <taxon>Bacteria</taxon>
        <taxon>Bacillati</taxon>
        <taxon>Bacillota</taxon>
        <taxon>Bacilli</taxon>
        <taxon>Bacillales</taxon>
        <taxon>Bacillaceae</taxon>
        <taxon>Oceanobacillus</taxon>
    </lineage>
</organism>
<dbReference type="Proteomes" id="UP000269301">
    <property type="component" value="Unassembled WGS sequence"/>
</dbReference>
<sequence length="298" mass="31878">MKRILDCTASDFEKMGKEDLLQSIKASEGRTLIAEVVCQATPVYPGLTNAEYASAFGADLILLNYLDVYVPNIEGLENVHPDQTIHEMKKLVGRPVGMNLEPVDTEAESLETLNDLPEGRKAIPSSLKKAKELGVDFICLTGNPKTGVTNKAIKKSIKAAKELDLLVIAGKMHGAGVKEGLAANDTVKGFVYAGADIVLLPGVGTVPGVTLEKTQALIDTVHDAGAIALTTIGTSQEGAEKETIQQIALYNKMAGADIHHIGDAGMNGIAIPERIMDYSITIRGKRHTYTRMAASVRR</sequence>
<evidence type="ECO:0000313" key="3">
    <source>
        <dbReference type="Proteomes" id="UP000269301"/>
    </source>
</evidence>
<gene>
    <name evidence="2" type="ORF">D8M06_12730</name>
</gene>
<dbReference type="AlphaFoldDB" id="A0A494ZZV6"/>
<name>A0A494ZZV6_9BACI</name>
<keyword evidence="2" id="KW-0378">Hydrolase</keyword>
<dbReference type="InterPro" id="IPR057238">
    <property type="entry name" value="DUF7916"/>
</dbReference>
<feature type="domain" description="DUF7916" evidence="1">
    <location>
        <begin position="5"/>
        <end position="298"/>
    </location>
</feature>
<accession>A0A494ZZV6</accession>
<dbReference type="EMBL" id="RBZP01000010">
    <property type="protein sequence ID" value="RKQ32520.1"/>
    <property type="molecule type" value="Genomic_DNA"/>
</dbReference>
<dbReference type="Pfam" id="PF25509">
    <property type="entry name" value="DUF7916"/>
    <property type="match status" value="1"/>
</dbReference>
<proteinExistence type="predicted"/>
<dbReference type="RefSeq" id="WP_121204789.1">
    <property type="nucleotide sequence ID" value="NZ_RBZP01000010.1"/>
</dbReference>
<dbReference type="GO" id="GO:0016787">
    <property type="term" value="F:hydrolase activity"/>
    <property type="evidence" value="ECO:0007669"/>
    <property type="project" value="UniProtKB-KW"/>
</dbReference>
<reference evidence="2 3" key="1">
    <citation type="journal article" date="2016" name="Int. J. Syst. Evol. Microbiol.">
        <title>Oceanobacillus halophilus sp. nov., a novel moderately halophilic bacterium from a hypersaline lake.</title>
        <authorList>
            <person name="Amoozegar M.A."/>
            <person name="Bagheri M."/>
            <person name="Makhdoumi A."/>
            <person name="Nikou M.M."/>
            <person name="Fazeli S.A.S."/>
            <person name="Schumann P."/>
            <person name="Sproer C."/>
            <person name="Sanchez-Porro C."/>
            <person name="Ventosa A."/>
        </authorList>
    </citation>
    <scope>NUCLEOTIDE SEQUENCE [LARGE SCALE GENOMIC DNA]</scope>
    <source>
        <strain evidence="2 3">DSM 23996</strain>
    </source>
</reference>
<protein>
    <submittedName>
        <fullName evidence="2">Haloacid dehalogenase-like hydrolase</fullName>
    </submittedName>
</protein>
<comment type="caution">
    <text evidence="2">The sequence shown here is derived from an EMBL/GenBank/DDBJ whole genome shotgun (WGS) entry which is preliminary data.</text>
</comment>
<evidence type="ECO:0000313" key="2">
    <source>
        <dbReference type="EMBL" id="RKQ32520.1"/>
    </source>
</evidence>
<dbReference type="OrthoDB" id="5581965at2"/>
<evidence type="ECO:0000259" key="1">
    <source>
        <dbReference type="Pfam" id="PF25509"/>
    </source>
</evidence>